<dbReference type="CDD" id="cd04623">
    <property type="entry name" value="CBS_pair_bac_euk"/>
    <property type="match status" value="1"/>
</dbReference>
<name>A0A944MB79_9GAMM</name>
<proteinExistence type="predicted"/>
<accession>A0A944MB79</accession>
<dbReference type="AlphaFoldDB" id="A0A944MB79"/>
<dbReference type="InterPro" id="IPR000644">
    <property type="entry name" value="CBS_dom"/>
</dbReference>
<dbReference type="EMBL" id="JAHHGM010000021">
    <property type="protein sequence ID" value="MBT2990771.1"/>
    <property type="molecule type" value="Genomic_DNA"/>
</dbReference>
<evidence type="ECO:0000256" key="1">
    <source>
        <dbReference type="ARBA" id="ARBA00023122"/>
    </source>
</evidence>
<evidence type="ECO:0000256" key="2">
    <source>
        <dbReference type="PROSITE-ProRule" id="PRU00703"/>
    </source>
</evidence>
<dbReference type="SMART" id="SM00116">
    <property type="entry name" value="CBS"/>
    <property type="match status" value="2"/>
</dbReference>
<comment type="caution">
    <text evidence="4">The sequence shown here is derived from an EMBL/GenBank/DDBJ whole genome shotgun (WGS) entry which is preliminary data.</text>
</comment>
<organism evidence="4 5">
    <name type="scientific">Candidatus Thiodiazotropha taylori</name>
    <dbReference type="NCBI Taxonomy" id="2792791"/>
    <lineage>
        <taxon>Bacteria</taxon>
        <taxon>Pseudomonadati</taxon>
        <taxon>Pseudomonadota</taxon>
        <taxon>Gammaproteobacteria</taxon>
        <taxon>Chromatiales</taxon>
        <taxon>Sedimenticolaceae</taxon>
        <taxon>Candidatus Thiodiazotropha</taxon>
    </lineage>
</organism>
<reference evidence="4 5" key="1">
    <citation type="submission" date="2021-05" db="EMBL/GenBank/DDBJ databases">
        <title>Genetic and Functional Diversity in Clade A Lucinid endosymbionts from the Bahamas.</title>
        <authorList>
            <person name="Giani N.M."/>
            <person name="Engel A.S."/>
            <person name="Campbell B.J."/>
        </authorList>
    </citation>
    <scope>NUCLEOTIDE SEQUENCE [LARGE SCALE GENOMIC DNA]</scope>
    <source>
        <strain evidence="4">LUC16012Gg_MoonRockCtena</strain>
    </source>
</reference>
<dbReference type="Pfam" id="PF00571">
    <property type="entry name" value="CBS"/>
    <property type="match status" value="2"/>
</dbReference>
<sequence length="142" mass="15960">MQTVNQLLQRKGFDVATINSKASVFEALELMADKGIGSLVVMEENSIAGLFSERDYARNIILKGRTSKDTRVEEIMTSQVIVVRPDQTMEECMAIMTDKRVRHLPVMRNNELVGIISIGDLVKAIIEEQQFVIDQLVSYING</sequence>
<evidence type="ECO:0000259" key="3">
    <source>
        <dbReference type="PROSITE" id="PS51371"/>
    </source>
</evidence>
<evidence type="ECO:0000313" key="4">
    <source>
        <dbReference type="EMBL" id="MBT2990771.1"/>
    </source>
</evidence>
<keyword evidence="1 2" id="KW-0129">CBS domain</keyword>
<feature type="domain" description="CBS" evidence="3">
    <location>
        <begin position="76"/>
        <end position="131"/>
    </location>
</feature>
<gene>
    <name evidence="4" type="ORF">KME65_17580</name>
</gene>
<evidence type="ECO:0000313" key="5">
    <source>
        <dbReference type="Proteomes" id="UP000770889"/>
    </source>
</evidence>
<dbReference type="Gene3D" id="3.10.580.10">
    <property type="entry name" value="CBS-domain"/>
    <property type="match status" value="1"/>
</dbReference>
<dbReference type="PROSITE" id="PS51371">
    <property type="entry name" value="CBS"/>
    <property type="match status" value="2"/>
</dbReference>
<dbReference type="InterPro" id="IPR051257">
    <property type="entry name" value="Diverse_CBS-Domain"/>
</dbReference>
<dbReference type="PANTHER" id="PTHR43080">
    <property type="entry name" value="CBS DOMAIN-CONTAINING PROTEIN CBSX3, MITOCHONDRIAL"/>
    <property type="match status" value="1"/>
</dbReference>
<feature type="domain" description="CBS" evidence="3">
    <location>
        <begin position="8"/>
        <end position="67"/>
    </location>
</feature>
<dbReference type="PANTHER" id="PTHR43080:SF2">
    <property type="entry name" value="CBS DOMAIN-CONTAINING PROTEIN"/>
    <property type="match status" value="1"/>
</dbReference>
<dbReference type="SUPFAM" id="SSF54631">
    <property type="entry name" value="CBS-domain pair"/>
    <property type="match status" value="1"/>
</dbReference>
<dbReference type="InterPro" id="IPR046342">
    <property type="entry name" value="CBS_dom_sf"/>
</dbReference>
<dbReference type="Proteomes" id="UP000770889">
    <property type="component" value="Unassembled WGS sequence"/>
</dbReference>
<protein>
    <submittedName>
        <fullName evidence="4">CBS domain-containing protein</fullName>
    </submittedName>
</protein>
<dbReference type="InterPro" id="IPR044725">
    <property type="entry name" value="CBSX3_CBS_dom"/>
</dbReference>